<dbReference type="Gene3D" id="3.30.110.40">
    <property type="entry name" value="TusA-like domain"/>
    <property type="match status" value="1"/>
</dbReference>
<evidence type="ECO:0000259" key="1">
    <source>
        <dbReference type="Pfam" id="PF10006"/>
    </source>
</evidence>
<evidence type="ECO:0000313" key="3">
    <source>
        <dbReference type="Proteomes" id="UP000031967"/>
    </source>
</evidence>
<proteinExistence type="predicted"/>
<comment type="caution">
    <text evidence="2">The sequence shown here is derived from an EMBL/GenBank/DDBJ whole genome shotgun (WGS) entry which is preliminary data.</text>
</comment>
<dbReference type="Pfam" id="PF10006">
    <property type="entry name" value="DUF2249"/>
    <property type="match status" value="2"/>
</dbReference>
<name>A0ABR5AKX1_9BACL</name>
<sequence>MAAAPRTVELDVRPQLRSKLEPFQLIMDAVKGLGTGDTFILHATFKPIPLLGLMKTKGFAYKTEHPEKDHWIVTFVSKSRQNELEEGIPTGAAVYSEPSPSAPSAAASDSPATICLDNRGLEPPQPMVRTLQALETCRKGDQVVIHNDRVPVFLIEELAELGYPYTIEVQPDGSAQVTIRKV</sequence>
<dbReference type="EMBL" id="JXAK01000007">
    <property type="protein sequence ID" value="KIL41674.1"/>
    <property type="molecule type" value="Genomic_DNA"/>
</dbReference>
<dbReference type="InterPro" id="IPR018720">
    <property type="entry name" value="DUF2249"/>
</dbReference>
<keyword evidence="3" id="KW-1185">Reference proteome</keyword>
<feature type="domain" description="DUF2249" evidence="1">
    <location>
        <begin position="116"/>
        <end position="181"/>
    </location>
</feature>
<dbReference type="Proteomes" id="UP000031967">
    <property type="component" value="Unassembled WGS sequence"/>
</dbReference>
<reference evidence="2 3" key="1">
    <citation type="submission" date="2014-12" db="EMBL/GenBank/DDBJ databases">
        <title>Draft genome sequence of Paenibacillus kamchatkensis strain B-2647.</title>
        <authorList>
            <person name="Karlyshev A.V."/>
            <person name="Kudryashova E.B."/>
        </authorList>
    </citation>
    <scope>NUCLEOTIDE SEQUENCE [LARGE SCALE GENOMIC DNA]</scope>
    <source>
        <strain evidence="2 3">VKM B-2647</strain>
    </source>
</reference>
<accession>A0ABR5AKX1</accession>
<dbReference type="RefSeq" id="WP_041046564.1">
    <property type="nucleotide sequence ID" value="NZ_JXAK01000007.1"/>
</dbReference>
<dbReference type="CDD" id="cd00291">
    <property type="entry name" value="SirA_YedF_YeeD"/>
    <property type="match status" value="1"/>
</dbReference>
<feature type="domain" description="DUF2249" evidence="1">
    <location>
        <begin position="9"/>
        <end position="75"/>
    </location>
</feature>
<evidence type="ECO:0000313" key="2">
    <source>
        <dbReference type="EMBL" id="KIL41674.1"/>
    </source>
</evidence>
<dbReference type="InterPro" id="IPR036868">
    <property type="entry name" value="TusA-like_sf"/>
</dbReference>
<dbReference type="SUPFAM" id="SSF64307">
    <property type="entry name" value="SirA-like"/>
    <property type="match status" value="1"/>
</dbReference>
<protein>
    <submittedName>
        <fullName evidence="2">Universal stress protein</fullName>
    </submittedName>
</protein>
<gene>
    <name evidence="2" type="ORF">SD70_06075</name>
</gene>
<organism evidence="2 3">
    <name type="scientific">Gordoniibacillus kamchatkensis</name>
    <dbReference type="NCBI Taxonomy" id="1590651"/>
    <lineage>
        <taxon>Bacteria</taxon>
        <taxon>Bacillati</taxon>
        <taxon>Bacillota</taxon>
        <taxon>Bacilli</taxon>
        <taxon>Bacillales</taxon>
        <taxon>Paenibacillaceae</taxon>
        <taxon>Gordoniibacillus</taxon>
    </lineage>
</organism>